<dbReference type="AlphaFoldDB" id="A0A8J2W766"/>
<dbReference type="SMART" id="SM00044">
    <property type="entry name" value="CYCc"/>
    <property type="match status" value="1"/>
</dbReference>
<dbReference type="Gene3D" id="3.40.50.2300">
    <property type="match status" value="1"/>
</dbReference>
<keyword evidence="4 11" id="KW-0812">Transmembrane</keyword>
<evidence type="ECO:0000256" key="8">
    <source>
        <dbReference type="ARBA" id="ARBA00023180"/>
    </source>
</evidence>
<dbReference type="GO" id="GO:0043130">
    <property type="term" value="F:ubiquitin binding"/>
    <property type="evidence" value="ECO:0007669"/>
    <property type="project" value="InterPro"/>
</dbReference>
<evidence type="ECO:0000256" key="5">
    <source>
        <dbReference type="ARBA" id="ARBA00022741"/>
    </source>
</evidence>
<dbReference type="GO" id="GO:0035091">
    <property type="term" value="F:phosphatidylinositol binding"/>
    <property type="evidence" value="ECO:0007669"/>
    <property type="project" value="InterPro"/>
</dbReference>
<evidence type="ECO:0000256" key="7">
    <source>
        <dbReference type="ARBA" id="ARBA00023136"/>
    </source>
</evidence>
<dbReference type="InterPro" id="IPR002014">
    <property type="entry name" value="VHS_dom"/>
</dbReference>
<comment type="caution">
    <text evidence="15">The sequence shown here is derived from an EMBL/GenBank/DDBJ whole genome shotgun (WGS) entry which is preliminary data.</text>
</comment>
<dbReference type="OrthoDB" id="4062651at2759"/>
<name>A0A8J2W766_9CRUS</name>
<dbReference type="GO" id="GO:0005886">
    <property type="term" value="C:plasma membrane"/>
    <property type="evidence" value="ECO:0007669"/>
    <property type="project" value="TreeGrafter"/>
</dbReference>
<evidence type="ECO:0000259" key="14">
    <source>
        <dbReference type="PROSITE" id="PS50179"/>
    </source>
</evidence>
<dbReference type="Proteomes" id="UP000789390">
    <property type="component" value="Unassembled WGS sequence"/>
</dbReference>
<dbReference type="PROSITE" id="PS50011">
    <property type="entry name" value="PROTEIN_KINASE_DOM"/>
    <property type="match status" value="1"/>
</dbReference>
<dbReference type="Gene3D" id="1.10.510.10">
    <property type="entry name" value="Transferase(Phosphotransferase) domain 1"/>
    <property type="match status" value="1"/>
</dbReference>
<dbReference type="GO" id="GO:0004383">
    <property type="term" value="F:guanylate cyclase activity"/>
    <property type="evidence" value="ECO:0007669"/>
    <property type="project" value="UniProtKB-EC"/>
</dbReference>
<dbReference type="GO" id="GO:0001653">
    <property type="term" value="F:peptide receptor activity"/>
    <property type="evidence" value="ECO:0007669"/>
    <property type="project" value="TreeGrafter"/>
</dbReference>
<protein>
    <recommendedName>
        <fullName evidence="3">guanylate cyclase</fullName>
        <ecNumber evidence="3">4.6.1.2</ecNumber>
    </recommendedName>
</protein>
<evidence type="ECO:0000256" key="11">
    <source>
        <dbReference type="SAM" id="Phobius"/>
    </source>
</evidence>
<organism evidence="15 16">
    <name type="scientific">Daphnia galeata</name>
    <dbReference type="NCBI Taxonomy" id="27404"/>
    <lineage>
        <taxon>Eukaryota</taxon>
        <taxon>Metazoa</taxon>
        <taxon>Ecdysozoa</taxon>
        <taxon>Arthropoda</taxon>
        <taxon>Crustacea</taxon>
        <taxon>Branchiopoda</taxon>
        <taxon>Diplostraca</taxon>
        <taxon>Cladocera</taxon>
        <taxon>Anomopoda</taxon>
        <taxon>Daphniidae</taxon>
        <taxon>Daphnia</taxon>
    </lineage>
</organism>
<feature type="domain" description="Protein kinase" evidence="12">
    <location>
        <begin position="298"/>
        <end position="601"/>
    </location>
</feature>
<accession>A0A8J2W766</accession>
<sequence>MKRRLEHPGPSVFCNVTSLMISIMETCGYIFSFILAPREMQKEMDSESLNSDVNNILTESKKFNSYSNLVENSWLADVSPSTKRSSSKDDFRTKTTPGILMVVRNTANEHLNSFTRHLRRFSSKQRTEENVALPSSIYAAYTYDAITVFVQALRFHMQKTGLSEMDITDVALNGSLLYSTIMEIQNFSSSRGGLISFDANGDTEDSYIAVGSLDLFSSKTNSSSVDVARNVMIPFGYFRGTVFVPSPTVELNQTILTLSENRYDMVGYDTELLNDNIMTTMVVTHLLTLVAMAYTFTYQTRKLAAKMDILTIKVTVSTDVELCAHLLDVKQMRVMNYNIHPNKVVDDWRMKVWCKSLKLKSSWPALNCETIGEIRRIQRFQHDNVNPFICAIIEPARICLITEFQPRNSLWDVLSQSPNNNFNCKMVASLAMDLVRGMLYIQSTKLHYHGNLKSSNCLLDSNWTLKVADFGLHELRNAAKDPSKNERDYYFDLLWTAPEILRDGSPFSGTPEGDVYSFAIILHEMVCRQGPFAICYDLGEPIRIVNQVKQIARGCQMPMRPPMETLDSSLASMFPCMIECWTENPNERPNFSSVLKYLSKLEETSVDLTYKKFVLPDDACNEEKKRALKEEIQRIDEVLHRIIPKSVANCLANGLPVESELWENVTVFEADLVGFTAIASETTPLGTMILLDDVYTLFDSIARGYDVCKIGTIGDAYIVTVLSKVSGIHSANEQNSAGEIASMALEVVEKMKNSGIEHRGKPLVVRIGVHTGQLMTGVVGSATMPTYSIFGDTVSVASRMESTSSELRIQISEASYQALQQIGGYITEERNDRTDSSESFKTYWLIGKTSKAVQRREKNCSRERSLCNRQSIISLTSTDIVIDHSTEDDREM</sequence>
<dbReference type="InterPro" id="IPR000719">
    <property type="entry name" value="Prot_kinase_dom"/>
</dbReference>
<evidence type="ECO:0000259" key="13">
    <source>
        <dbReference type="PROSITE" id="PS50125"/>
    </source>
</evidence>
<dbReference type="GO" id="GO:0005524">
    <property type="term" value="F:ATP binding"/>
    <property type="evidence" value="ECO:0007669"/>
    <property type="project" value="InterPro"/>
</dbReference>
<evidence type="ECO:0000313" key="16">
    <source>
        <dbReference type="Proteomes" id="UP000789390"/>
    </source>
</evidence>
<evidence type="ECO:0000256" key="3">
    <source>
        <dbReference type="ARBA" id="ARBA00012202"/>
    </source>
</evidence>
<dbReference type="SUPFAM" id="SSF55073">
    <property type="entry name" value="Nucleotide cyclase"/>
    <property type="match status" value="1"/>
</dbReference>
<evidence type="ECO:0000259" key="12">
    <source>
        <dbReference type="PROSITE" id="PS50011"/>
    </source>
</evidence>
<reference evidence="15" key="1">
    <citation type="submission" date="2021-11" db="EMBL/GenBank/DDBJ databases">
        <authorList>
            <person name="Schell T."/>
        </authorList>
    </citation>
    <scope>NUCLEOTIDE SEQUENCE</scope>
    <source>
        <strain evidence="15">M5</strain>
    </source>
</reference>
<dbReference type="Gene3D" id="3.30.70.1230">
    <property type="entry name" value="Nucleotide cyclase"/>
    <property type="match status" value="1"/>
</dbReference>
<gene>
    <name evidence="15" type="ORF">DGAL_LOCUS11157</name>
</gene>
<keyword evidence="9" id="KW-0456">Lyase</keyword>
<dbReference type="InterPro" id="IPR011009">
    <property type="entry name" value="Kinase-like_dom_sf"/>
</dbReference>
<dbReference type="InterPro" id="IPR001054">
    <property type="entry name" value="A/G_cyclase"/>
</dbReference>
<dbReference type="EC" id="4.6.1.2" evidence="3"/>
<dbReference type="Pfam" id="PF00211">
    <property type="entry name" value="Guanylate_cyc"/>
    <property type="match status" value="1"/>
</dbReference>
<keyword evidence="5" id="KW-0547">Nucleotide-binding</keyword>
<feature type="domain" description="Guanylate cyclase" evidence="13">
    <location>
        <begin position="666"/>
        <end position="801"/>
    </location>
</feature>
<dbReference type="CDD" id="cd07302">
    <property type="entry name" value="CHD"/>
    <property type="match status" value="1"/>
</dbReference>
<dbReference type="GO" id="GO:0035556">
    <property type="term" value="P:intracellular signal transduction"/>
    <property type="evidence" value="ECO:0007669"/>
    <property type="project" value="InterPro"/>
</dbReference>
<dbReference type="InterPro" id="IPR029787">
    <property type="entry name" value="Nucleotide_cyclase"/>
</dbReference>
<dbReference type="PANTHER" id="PTHR11920">
    <property type="entry name" value="GUANYLYL CYCLASE"/>
    <property type="match status" value="1"/>
</dbReference>
<dbReference type="GO" id="GO:0004672">
    <property type="term" value="F:protein kinase activity"/>
    <property type="evidence" value="ECO:0007669"/>
    <property type="project" value="InterPro"/>
</dbReference>
<dbReference type="PANTHER" id="PTHR11920:SF474">
    <property type="entry name" value="RECEPTOR-TYPE GUANYLATE CYCLASE GYC76C"/>
    <property type="match status" value="1"/>
</dbReference>
<comment type="subcellular location">
    <subcellularLocation>
        <location evidence="2">Membrane</location>
        <topology evidence="2">Single-pass membrane protein</topology>
    </subcellularLocation>
</comment>
<dbReference type="GO" id="GO:0007168">
    <property type="term" value="P:receptor guanylyl cyclase signaling pathway"/>
    <property type="evidence" value="ECO:0007669"/>
    <property type="project" value="TreeGrafter"/>
</dbReference>
<keyword evidence="6 11" id="KW-1133">Transmembrane helix</keyword>
<feature type="domain" description="VHS" evidence="14">
    <location>
        <begin position="1"/>
        <end position="44"/>
    </location>
</feature>
<dbReference type="InterPro" id="IPR028082">
    <property type="entry name" value="Peripla_BP_I"/>
</dbReference>
<dbReference type="InterPro" id="IPR001245">
    <property type="entry name" value="Ser-Thr/Tyr_kinase_cat_dom"/>
</dbReference>
<evidence type="ECO:0000256" key="10">
    <source>
        <dbReference type="ARBA" id="ARBA00023293"/>
    </source>
</evidence>
<proteinExistence type="predicted"/>
<dbReference type="EMBL" id="CAKKLH010000279">
    <property type="protein sequence ID" value="CAH0107823.1"/>
    <property type="molecule type" value="Genomic_DNA"/>
</dbReference>
<dbReference type="PROSITE" id="PS50125">
    <property type="entry name" value="GUANYLATE_CYCLASE_2"/>
    <property type="match status" value="1"/>
</dbReference>
<comment type="catalytic activity">
    <reaction evidence="1">
        <text>GTP = 3',5'-cyclic GMP + diphosphate</text>
        <dbReference type="Rhea" id="RHEA:13665"/>
        <dbReference type="ChEBI" id="CHEBI:33019"/>
        <dbReference type="ChEBI" id="CHEBI:37565"/>
        <dbReference type="ChEBI" id="CHEBI:57746"/>
        <dbReference type="EC" id="4.6.1.2"/>
    </reaction>
</comment>
<dbReference type="InterPro" id="IPR050401">
    <property type="entry name" value="Cyclic_nucleotide_synthase"/>
</dbReference>
<dbReference type="PROSITE" id="PS50179">
    <property type="entry name" value="VHS"/>
    <property type="match status" value="1"/>
</dbReference>
<evidence type="ECO:0000256" key="1">
    <source>
        <dbReference type="ARBA" id="ARBA00001436"/>
    </source>
</evidence>
<dbReference type="SUPFAM" id="SSF53822">
    <property type="entry name" value="Periplasmic binding protein-like I"/>
    <property type="match status" value="1"/>
</dbReference>
<evidence type="ECO:0000256" key="9">
    <source>
        <dbReference type="ARBA" id="ARBA00023239"/>
    </source>
</evidence>
<dbReference type="SUPFAM" id="SSF56112">
    <property type="entry name" value="Protein kinase-like (PK-like)"/>
    <property type="match status" value="1"/>
</dbReference>
<evidence type="ECO:0000313" key="15">
    <source>
        <dbReference type="EMBL" id="CAH0107823.1"/>
    </source>
</evidence>
<evidence type="ECO:0000256" key="2">
    <source>
        <dbReference type="ARBA" id="ARBA00004167"/>
    </source>
</evidence>
<evidence type="ECO:0000256" key="6">
    <source>
        <dbReference type="ARBA" id="ARBA00022989"/>
    </source>
</evidence>
<keyword evidence="16" id="KW-1185">Reference proteome</keyword>
<dbReference type="Pfam" id="PF07714">
    <property type="entry name" value="PK_Tyr_Ser-Thr"/>
    <property type="match status" value="1"/>
</dbReference>
<feature type="transmembrane region" description="Helical" evidence="11">
    <location>
        <begin position="12"/>
        <end position="36"/>
    </location>
</feature>
<keyword evidence="8" id="KW-0325">Glycoprotein</keyword>
<dbReference type="GO" id="GO:0004016">
    <property type="term" value="F:adenylate cyclase activity"/>
    <property type="evidence" value="ECO:0007669"/>
    <property type="project" value="TreeGrafter"/>
</dbReference>
<evidence type="ECO:0000256" key="4">
    <source>
        <dbReference type="ARBA" id="ARBA00022692"/>
    </source>
</evidence>
<keyword evidence="7 11" id="KW-0472">Membrane</keyword>
<keyword evidence="10" id="KW-0141">cGMP biosynthesis</keyword>